<feature type="compositionally biased region" description="Polar residues" evidence="1">
    <location>
        <begin position="1081"/>
        <end position="1091"/>
    </location>
</feature>
<organism evidence="4 5">
    <name type="scientific">Cronartium quercuum f. sp. fusiforme G11</name>
    <dbReference type="NCBI Taxonomy" id="708437"/>
    <lineage>
        <taxon>Eukaryota</taxon>
        <taxon>Fungi</taxon>
        <taxon>Dikarya</taxon>
        <taxon>Basidiomycota</taxon>
        <taxon>Pucciniomycotina</taxon>
        <taxon>Pucciniomycetes</taxon>
        <taxon>Pucciniales</taxon>
        <taxon>Coleosporiaceae</taxon>
        <taxon>Cronartium</taxon>
    </lineage>
</organism>
<feature type="compositionally biased region" description="Low complexity" evidence="1">
    <location>
        <begin position="743"/>
        <end position="782"/>
    </location>
</feature>
<dbReference type="SUPFAM" id="SSF54695">
    <property type="entry name" value="POZ domain"/>
    <property type="match status" value="1"/>
</dbReference>
<dbReference type="InterPro" id="IPR000938">
    <property type="entry name" value="CAP-Gly_domain"/>
</dbReference>
<dbReference type="Gene3D" id="2.30.30.190">
    <property type="entry name" value="CAP Gly-rich-like domain"/>
    <property type="match status" value="1"/>
</dbReference>
<dbReference type="Pfam" id="PF01302">
    <property type="entry name" value="CAP_GLY"/>
    <property type="match status" value="1"/>
</dbReference>
<feature type="region of interest" description="Disordered" evidence="1">
    <location>
        <begin position="993"/>
        <end position="1066"/>
    </location>
</feature>
<dbReference type="Pfam" id="PF26017">
    <property type="entry name" value="BACK_BTBD8"/>
    <property type="match status" value="1"/>
</dbReference>
<dbReference type="PANTHER" id="PTHR22427:SF7">
    <property type="entry name" value="GH15728P"/>
    <property type="match status" value="1"/>
</dbReference>
<evidence type="ECO:0000313" key="5">
    <source>
        <dbReference type="Proteomes" id="UP000886653"/>
    </source>
</evidence>
<feature type="region of interest" description="Disordered" evidence="1">
    <location>
        <begin position="603"/>
        <end position="882"/>
    </location>
</feature>
<evidence type="ECO:0000313" key="4">
    <source>
        <dbReference type="EMBL" id="KAG0139972.1"/>
    </source>
</evidence>
<feature type="domain" description="CAP-Gly" evidence="3">
    <location>
        <begin position="1175"/>
        <end position="1226"/>
    </location>
</feature>
<feature type="region of interest" description="Disordered" evidence="1">
    <location>
        <begin position="1073"/>
        <end position="1092"/>
    </location>
</feature>
<proteinExistence type="predicted"/>
<keyword evidence="5" id="KW-1185">Reference proteome</keyword>
<sequence length="1300" mass="138205">MSSPSQPRKRTPIKLELPQPNSALATQASKQRWQNDLSNLLKNANARFADLAWTLAPGQKEQIWAHKAIIYARAGGQFQLKYLAAPAPPPHSRLPALPSNASSASFSPFPVSLRSVTPQSTTSARRPPSPGASSLNSLSASTRQVAVLNGTDPTLFQSILEALYTANGLSEVFSFLFDDHTAGDGPEARTDKLRRDLLYMWRSKLYSDCHIILVNGEGPEKDADGNPITEQAVFSAHRAILCSRSPYFASLLLDPYADSNKRTFTLASPPFTPASLHFSLGYLYCGTLDFSNRTFDLSTAMQIWRSAQYLGLELLKEEVEAKISDMCHNFKDNCKMCISRIGRVYAFALALDVNSKRLERLAEPYVIESFGSIWNKAIGQLHYEAQTRIVDLVCSSIDPNTIIDAIRSSKRLKERLANERSDWSDHLLSMLEPIDEQIALVLQKKFPAVVTSKGFLNLLVGVGFSNDVLERALIVLVNQLSVETAAETYQVLVGQVLLREDGLPMDARVIVEDAKAGVLKYLKSRWMNVRSHNGFDPLENWALKEISDEIGVQVEELLLSTPVSNSPQTKTGLRVTSTPTKDTAKEEKQAISAATLRASVLCRNASRKQSTPPPALSGRVMAKSASPASTTTTSRSHLSSVTNNPLTPTTSPSILSRPRPSITGTQKSPLPTVITTTNSTRRGSENLRSSIKSTINGRRPSVLSNESSASTSSVLSPTRSEREPVSPPHSTQPPLPPIPKPSTPASKRPSTTSRASSPTPSVASVSSKSAGKRAVSVASRSRQLLDLHTKTSNATTDSKQLRVTRTRTLTSTSSASTRSSSSISNRAPAVNGRKTNTKPGSLRKTPSSVSMRSDISTATVGGAAHRRRPSVPSKAEPPVPAVRRKVTTAATPSVTLSVKPPDRLRTTSATARTGVVAAAVRAIQPEPVPKRPSSAASVRMTVAKTNGAGGAKAGPGSSSTTTSTIRAVKTKPKVGGLTTTSAGVRARTISNNSTASAAVTAKNPSSARARTISTNSAAAAGPSNRTAASNTKLASPLVTTRASRARKTSGMSEGGAKASKDAEDPVVVVEGRKADEESGHHSQGSTGSASTVRLGATAQAGSTLQTIIVTPSSSPSIHRIASAATVTPAGPPAPGTPLPGQVLLCGIPCVVSTTTVLADGMIQPVKFRAVVKYLGMTFFGPGEWVGVEVAEREDMPAKNWIDGSVEGVRYFELGQETSESRARLMRNLSATPSAGDRRSPSSMGGASSRLGSPGEVGSLHSLRPSLMGNNLKTVGSDDELSAPCGTRGLFVRPHEVIFVF</sequence>
<feature type="compositionally biased region" description="Low complexity" evidence="1">
    <location>
        <begin position="624"/>
        <end position="663"/>
    </location>
</feature>
<feature type="compositionally biased region" description="Polar residues" evidence="1">
    <location>
        <begin position="664"/>
        <end position="696"/>
    </location>
</feature>
<feature type="region of interest" description="Disordered" evidence="1">
    <location>
        <begin position="117"/>
        <end position="137"/>
    </location>
</feature>
<feature type="compositionally biased region" description="Low complexity" evidence="1">
    <location>
        <begin position="123"/>
        <end position="134"/>
    </location>
</feature>
<name>A0A9P6T5K1_9BASI</name>
<evidence type="ECO:0000259" key="3">
    <source>
        <dbReference type="PROSITE" id="PS50245"/>
    </source>
</evidence>
<feature type="compositionally biased region" description="Polar residues" evidence="1">
    <location>
        <begin position="563"/>
        <end position="581"/>
    </location>
</feature>
<dbReference type="InterPro" id="IPR000210">
    <property type="entry name" value="BTB/POZ_dom"/>
</dbReference>
<feature type="region of interest" description="Disordered" evidence="1">
    <location>
        <begin position="1"/>
        <end position="24"/>
    </location>
</feature>
<dbReference type="PROSITE" id="PS50097">
    <property type="entry name" value="BTB"/>
    <property type="match status" value="1"/>
</dbReference>
<feature type="compositionally biased region" description="Polar residues" evidence="1">
    <location>
        <begin position="833"/>
        <end position="859"/>
    </location>
</feature>
<dbReference type="SMART" id="SM00225">
    <property type="entry name" value="BTB"/>
    <property type="match status" value="1"/>
</dbReference>
<dbReference type="Proteomes" id="UP000886653">
    <property type="component" value="Unassembled WGS sequence"/>
</dbReference>
<evidence type="ECO:0000259" key="2">
    <source>
        <dbReference type="PROSITE" id="PS50097"/>
    </source>
</evidence>
<dbReference type="Gene3D" id="3.30.710.10">
    <property type="entry name" value="Potassium Channel Kv1.1, Chain A"/>
    <property type="match status" value="1"/>
</dbReference>
<feature type="compositionally biased region" description="Low complexity" evidence="1">
    <location>
        <begin position="701"/>
        <end position="718"/>
    </location>
</feature>
<feature type="compositionally biased region" description="Low complexity" evidence="1">
    <location>
        <begin position="806"/>
        <end position="826"/>
    </location>
</feature>
<evidence type="ECO:0008006" key="6">
    <source>
        <dbReference type="Google" id="ProtNLM"/>
    </source>
</evidence>
<protein>
    <recommendedName>
        <fullName evidence="6">CAP-Gly domain-containing protein</fullName>
    </recommendedName>
</protein>
<dbReference type="InterPro" id="IPR036859">
    <property type="entry name" value="CAP-Gly_dom_sf"/>
</dbReference>
<dbReference type="OrthoDB" id="2130750at2759"/>
<dbReference type="Pfam" id="PF00651">
    <property type="entry name" value="BTB"/>
    <property type="match status" value="1"/>
</dbReference>
<comment type="caution">
    <text evidence="4">The sequence shown here is derived from an EMBL/GenBank/DDBJ whole genome shotgun (WGS) entry which is preliminary data.</text>
</comment>
<feature type="compositionally biased region" description="Pro residues" evidence="1">
    <location>
        <begin position="725"/>
        <end position="742"/>
    </location>
</feature>
<gene>
    <name evidence="4" type="ORF">CROQUDRAFT_100770</name>
</gene>
<accession>A0A9P6T5K1</accession>
<feature type="domain" description="BTB" evidence="2">
    <location>
        <begin position="209"/>
        <end position="292"/>
    </location>
</feature>
<feature type="compositionally biased region" description="Low complexity" evidence="1">
    <location>
        <begin position="993"/>
        <end position="1003"/>
    </location>
</feature>
<feature type="region of interest" description="Disordered" evidence="1">
    <location>
        <begin position="563"/>
        <end position="585"/>
    </location>
</feature>
<dbReference type="InterPro" id="IPR011333">
    <property type="entry name" value="SKP1/BTB/POZ_sf"/>
</dbReference>
<feature type="compositionally biased region" description="Polar residues" evidence="1">
    <location>
        <begin position="1004"/>
        <end position="1042"/>
    </location>
</feature>
<feature type="region of interest" description="Disordered" evidence="1">
    <location>
        <begin position="1229"/>
        <end position="1262"/>
    </location>
</feature>
<evidence type="ECO:0000256" key="1">
    <source>
        <dbReference type="SAM" id="MobiDB-lite"/>
    </source>
</evidence>
<dbReference type="PROSITE" id="PS50245">
    <property type="entry name" value="CAP_GLY_2"/>
    <property type="match status" value="1"/>
</dbReference>
<dbReference type="InterPro" id="IPR043225">
    <property type="entry name" value="BACK_BTBD8"/>
</dbReference>
<dbReference type="SUPFAM" id="SSF74924">
    <property type="entry name" value="Cap-Gly domain"/>
    <property type="match status" value="1"/>
</dbReference>
<dbReference type="EMBL" id="MU167493">
    <property type="protein sequence ID" value="KAG0139972.1"/>
    <property type="molecule type" value="Genomic_DNA"/>
</dbReference>
<dbReference type="PANTHER" id="PTHR22427">
    <property type="entry name" value="GH15728P"/>
    <property type="match status" value="1"/>
</dbReference>
<reference evidence="4" key="1">
    <citation type="submission" date="2013-11" db="EMBL/GenBank/DDBJ databases">
        <title>Genome sequence of the fusiform rust pathogen reveals effectors for host alternation and coevolution with pine.</title>
        <authorList>
            <consortium name="DOE Joint Genome Institute"/>
            <person name="Smith K."/>
            <person name="Pendleton A."/>
            <person name="Kubisiak T."/>
            <person name="Anderson C."/>
            <person name="Salamov A."/>
            <person name="Aerts A."/>
            <person name="Riley R."/>
            <person name="Clum A."/>
            <person name="Lindquist E."/>
            <person name="Ence D."/>
            <person name="Campbell M."/>
            <person name="Kronenberg Z."/>
            <person name="Feau N."/>
            <person name="Dhillon B."/>
            <person name="Hamelin R."/>
            <person name="Burleigh J."/>
            <person name="Smith J."/>
            <person name="Yandell M."/>
            <person name="Nelson C."/>
            <person name="Grigoriev I."/>
            <person name="Davis J."/>
        </authorList>
    </citation>
    <scope>NUCLEOTIDE SEQUENCE</scope>
    <source>
        <strain evidence="4">G11</strain>
    </source>
</reference>